<evidence type="ECO:0000313" key="1">
    <source>
        <dbReference type="EMBL" id="ADI18137.1"/>
    </source>
</evidence>
<organism evidence="1">
    <name type="scientific">uncultured Verrucomicrobiales bacterium HF0200_39L05</name>
    <dbReference type="NCBI Taxonomy" id="710997"/>
    <lineage>
        <taxon>Bacteria</taxon>
        <taxon>Pseudomonadati</taxon>
        <taxon>Verrucomicrobiota</taxon>
        <taxon>Verrucomicrobiia</taxon>
        <taxon>Verrucomicrobiales</taxon>
        <taxon>environmental samples</taxon>
    </lineage>
</organism>
<dbReference type="EMBL" id="GU474882">
    <property type="protein sequence ID" value="ADI18137.1"/>
    <property type="molecule type" value="Genomic_DNA"/>
</dbReference>
<reference evidence="1" key="1">
    <citation type="journal article" date="2011" name="Environ. Microbiol.">
        <title>Time-series analyses of Monterey Bay coastal microbial picoplankton using a 'genome proxy' microarray.</title>
        <authorList>
            <person name="Rich V.I."/>
            <person name="Pham V.D."/>
            <person name="Eppley J."/>
            <person name="Shi Y."/>
            <person name="DeLong E.F."/>
        </authorList>
    </citation>
    <scope>NUCLEOTIDE SEQUENCE</scope>
</reference>
<accession>E0XUP6</accession>
<sequence>MRLHDNLSHHFKVSHLRYVSLTRTQYLLTVKVHRVFPSYCGYAASSPQLQLRRDSLRDSGPVVARFVQVGTYPTRNFATLGPL</sequence>
<proteinExistence type="predicted"/>
<protein>
    <submittedName>
        <fullName evidence="1">Uncharacterized protein</fullName>
    </submittedName>
</protein>
<name>E0XUP6_9BACT</name>
<dbReference type="AlphaFoldDB" id="E0XUP6"/>